<evidence type="ECO:0000256" key="6">
    <source>
        <dbReference type="ARBA" id="ARBA00044504"/>
    </source>
</evidence>
<name>A0A5J5AXZ1_9ASTE</name>
<dbReference type="InterPro" id="IPR005829">
    <property type="entry name" value="Sugar_transporter_CS"/>
</dbReference>
<dbReference type="GO" id="GO:0016020">
    <property type="term" value="C:membrane"/>
    <property type="evidence" value="ECO:0007669"/>
    <property type="project" value="UniProtKB-SubCell"/>
</dbReference>
<dbReference type="Pfam" id="PF00083">
    <property type="entry name" value="Sugar_tr"/>
    <property type="match status" value="1"/>
</dbReference>
<comment type="subcellular location">
    <subcellularLocation>
        <location evidence="1">Membrane</location>
        <topology evidence="1">Multi-pass membrane protein</topology>
    </subcellularLocation>
</comment>
<dbReference type="Gene3D" id="1.20.1250.20">
    <property type="entry name" value="MFS general substrate transporter like domains"/>
    <property type="match status" value="1"/>
</dbReference>
<feature type="transmembrane region" description="Helical" evidence="7">
    <location>
        <begin position="76"/>
        <end position="102"/>
    </location>
</feature>
<evidence type="ECO:0000313" key="9">
    <source>
        <dbReference type="EMBL" id="KAA8535190.1"/>
    </source>
</evidence>
<evidence type="ECO:0000256" key="1">
    <source>
        <dbReference type="ARBA" id="ARBA00004141"/>
    </source>
</evidence>
<dbReference type="SUPFAM" id="SSF103473">
    <property type="entry name" value="MFS general substrate transporter"/>
    <property type="match status" value="1"/>
</dbReference>
<dbReference type="GO" id="GO:0015149">
    <property type="term" value="F:hexose transmembrane transporter activity"/>
    <property type="evidence" value="ECO:0007669"/>
    <property type="project" value="TreeGrafter"/>
</dbReference>
<feature type="domain" description="Major facilitator superfamily (MFS) profile" evidence="8">
    <location>
        <begin position="1"/>
        <end position="108"/>
    </location>
</feature>
<keyword evidence="5 7" id="KW-0472">Membrane</keyword>
<dbReference type="InterPro" id="IPR005828">
    <property type="entry name" value="MFS_sugar_transport-like"/>
</dbReference>
<evidence type="ECO:0000256" key="4">
    <source>
        <dbReference type="ARBA" id="ARBA00022989"/>
    </source>
</evidence>
<evidence type="ECO:0000256" key="5">
    <source>
        <dbReference type="ARBA" id="ARBA00023136"/>
    </source>
</evidence>
<dbReference type="InterPro" id="IPR045263">
    <property type="entry name" value="GLUT"/>
</dbReference>
<dbReference type="OrthoDB" id="4540492at2759"/>
<reference evidence="9 10" key="1">
    <citation type="submission" date="2019-09" db="EMBL/GenBank/DDBJ databases">
        <title>A chromosome-level genome assembly of the Chinese tupelo Nyssa sinensis.</title>
        <authorList>
            <person name="Yang X."/>
            <person name="Kang M."/>
            <person name="Yang Y."/>
            <person name="Xiong H."/>
            <person name="Wang M."/>
            <person name="Zhang Z."/>
            <person name="Wang Z."/>
            <person name="Wu H."/>
            <person name="Ma T."/>
            <person name="Liu J."/>
            <person name="Xi Z."/>
        </authorList>
    </citation>
    <scope>NUCLEOTIDE SEQUENCE [LARGE SCALE GENOMIC DNA]</scope>
    <source>
        <strain evidence="9">J267</strain>
        <tissue evidence="9">Leaf</tissue>
    </source>
</reference>
<organism evidence="9 10">
    <name type="scientific">Nyssa sinensis</name>
    <dbReference type="NCBI Taxonomy" id="561372"/>
    <lineage>
        <taxon>Eukaryota</taxon>
        <taxon>Viridiplantae</taxon>
        <taxon>Streptophyta</taxon>
        <taxon>Embryophyta</taxon>
        <taxon>Tracheophyta</taxon>
        <taxon>Spermatophyta</taxon>
        <taxon>Magnoliopsida</taxon>
        <taxon>eudicotyledons</taxon>
        <taxon>Gunneridae</taxon>
        <taxon>Pentapetalae</taxon>
        <taxon>asterids</taxon>
        <taxon>Cornales</taxon>
        <taxon>Nyssaceae</taxon>
        <taxon>Nyssa</taxon>
    </lineage>
</organism>
<evidence type="ECO:0000256" key="3">
    <source>
        <dbReference type="ARBA" id="ARBA00022692"/>
    </source>
</evidence>
<dbReference type="Proteomes" id="UP000325577">
    <property type="component" value="Linkage Group LG17"/>
</dbReference>
<dbReference type="PROSITE" id="PS50850">
    <property type="entry name" value="MFS"/>
    <property type="match status" value="1"/>
</dbReference>
<gene>
    <name evidence="9" type="ORF">F0562_030193</name>
</gene>
<evidence type="ECO:0000259" key="8">
    <source>
        <dbReference type="PROSITE" id="PS50850"/>
    </source>
</evidence>
<keyword evidence="10" id="KW-1185">Reference proteome</keyword>
<comment type="similarity">
    <text evidence="6">Belongs to the major facilitator superfamily. Phosphate:H(+) symporter (TC 2.A.1.9) family.</text>
</comment>
<dbReference type="PANTHER" id="PTHR23503:SF114">
    <property type="entry name" value="PLASTIDIC GLUCOSE TRANSPORTER 3-RELATED"/>
    <property type="match status" value="1"/>
</dbReference>
<evidence type="ECO:0000256" key="7">
    <source>
        <dbReference type="SAM" id="Phobius"/>
    </source>
</evidence>
<sequence length="108" mass="11222">MLYSISPQLFLKAQECLQILQTCVGIANLSGSIIAMVLMDKLGRRVLLLGSFLGMAVSMGFQATAASSFVLGSGALYLSIGGMLLFVVTFSLGAGPVPGLLLSEIFSS</sequence>
<dbReference type="AlphaFoldDB" id="A0A5J5AXZ1"/>
<dbReference type="PROSITE" id="PS00216">
    <property type="entry name" value="SUGAR_TRANSPORT_1"/>
    <property type="match status" value="1"/>
</dbReference>
<dbReference type="PANTHER" id="PTHR23503">
    <property type="entry name" value="SOLUTE CARRIER FAMILY 2"/>
    <property type="match status" value="1"/>
</dbReference>
<evidence type="ECO:0000256" key="2">
    <source>
        <dbReference type="ARBA" id="ARBA00022448"/>
    </source>
</evidence>
<proteinExistence type="inferred from homology"/>
<keyword evidence="3 7" id="KW-0812">Transmembrane</keyword>
<feature type="transmembrane region" description="Helical" evidence="7">
    <location>
        <begin position="46"/>
        <end position="70"/>
    </location>
</feature>
<evidence type="ECO:0000313" key="10">
    <source>
        <dbReference type="Proteomes" id="UP000325577"/>
    </source>
</evidence>
<feature type="transmembrane region" description="Helical" evidence="7">
    <location>
        <begin position="19"/>
        <end position="39"/>
    </location>
</feature>
<dbReference type="EMBL" id="CM018040">
    <property type="protein sequence ID" value="KAA8535190.1"/>
    <property type="molecule type" value="Genomic_DNA"/>
</dbReference>
<dbReference type="InterPro" id="IPR036259">
    <property type="entry name" value="MFS_trans_sf"/>
</dbReference>
<keyword evidence="4 7" id="KW-1133">Transmembrane helix</keyword>
<keyword evidence="2" id="KW-0813">Transport</keyword>
<dbReference type="InterPro" id="IPR020846">
    <property type="entry name" value="MFS_dom"/>
</dbReference>
<protein>
    <recommendedName>
        <fullName evidence="8">Major facilitator superfamily (MFS) profile domain-containing protein</fullName>
    </recommendedName>
</protein>
<accession>A0A5J5AXZ1</accession>